<sequence>MEKHQKRQRESGDEQDPVNIVDQVMQSLAEKKDNQPSAVPKAEQRSPGAISDESLIRGMSTGNKATAPLYSVGDKDTSDGAEEHAQDVRANLETSKAAKKAAIATAYRKALTKDGTAEEQQFPEGRPAEFTL</sequence>
<organism evidence="2 3">
    <name type="scientific">Ramazzottius varieornatus</name>
    <name type="common">Water bear</name>
    <name type="synonym">Tardigrade</name>
    <dbReference type="NCBI Taxonomy" id="947166"/>
    <lineage>
        <taxon>Eukaryota</taxon>
        <taxon>Metazoa</taxon>
        <taxon>Ecdysozoa</taxon>
        <taxon>Tardigrada</taxon>
        <taxon>Eutardigrada</taxon>
        <taxon>Parachela</taxon>
        <taxon>Hypsibioidea</taxon>
        <taxon>Ramazzottiidae</taxon>
        <taxon>Ramazzottius</taxon>
    </lineage>
</organism>
<feature type="compositionally biased region" description="Basic and acidic residues" evidence="1">
    <location>
        <begin position="1"/>
        <end position="12"/>
    </location>
</feature>
<name>A0A1D1UY52_RAMVA</name>
<reference evidence="2 3" key="1">
    <citation type="journal article" date="2016" name="Nat. Commun.">
        <title>Extremotolerant tardigrade genome and improved radiotolerance of human cultured cells by tardigrade-unique protein.</title>
        <authorList>
            <person name="Hashimoto T."/>
            <person name="Horikawa D.D."/>
            <person name="Saito Y."/>
            <person name="Kuwahara H."/>
            <person name="Kozuka-Hata H."/>
            <person name="Shin-I T."/>
            <person name="Minakuchi Y."/>
            <person name="Ohishi K."/>
            <person name="Motoyama A."/>
            <person name="Aizu T."/>
            <person name="Enomoto A."/>
            <person name="Kondo K."/>
            <person name="Tanaka S."/>
            <person name="Hara Y."/>
            <person name="Koshikawa S."/>
            <person name="Sagara H."/>
            <person name="Miura T."/>
            <person name="Yokobori S."/>
            <person name="Miyagawa K."/>
            <person name="Suzuki Y."/>
            <person name="Kubo T."/>
            <person name="Oyama M."/>
            <person name="Kohara Y."/>
            <person name="Fujiyama A."/>
            <person name="Arakawa K."/>
            <person name="Katayama T."/>
            <person name="Toyoda A."/>
            <person name="Kunieda T."/>
        </authorList>
    </citation>
    <scope>NUCLEOTIDE SEQUENCE [LARGE SCALE GENOMIC DNA]</scope>
    <source>
        <strain evidence="2 3">YOKOZUNA-1</strain>
    </source>
</reference>
<comment type="caution">
    <text evidence="2">The sequence shown here is derived from an EMBL/GenBank/DDBJ whole genome shotgun (WGS) entry which is preliminary data.</text>
</comment>
<evidence type="ECO:0000256" key="1">
    <source>
        <dbReference type="SAM" id="MobiDB-lite"/>
    </source>
</evidence>
<feature type="region of interest" description="Disordered" evidence="1">
    <location>
        <begin position="1"/>
        <end position="97"/>
    </location>
</feature>
<protein>
    <submittedName>
        <fullName evidence="2">Uncharacterized protein</fullName>
    </submittedName>
</protein>
<dbReference type="AlphaFoldDB" id="A0A1D1UY52"/>
<dbReference type="EMBL" id="BDGG01000002">
    <property type="protein sequence ID" value="GAU93530.1"/>
    <property type="molecule type" value="Genomic_DNA"/>
</dbReference>
<keyword evidence="3" id="KW-1185">Reference proteome</keyword>
<feature type="compositionally biased region" description="Basic and acidic residues" evidence="1">
    <location>
        <begin position="73"/>
        <end position="87"/>
    </location>
</feature>
<evidence type="ECO:0000313" key="2">
    <source>
        <dbReference type="EMBL" id="GAU93530.1"/>
    </source>
</evidence>
<evidence type="ECO:0000313" key="3">
    <source>
        <dbReference type="Proteomes" id="UP000186922"/>
    </source>
</evidence>
<dbReference type="Proteomes" id="UP000186922">
    <property type="component" value="Unassembled WGS sequence"/>
</dbReference>
<gene>
    <name evidence="2" type="primary">RvY_05456-1</name>
    <name evidence="2" type="synonym">RvY_05456.1</name>
    <name evidence="2" type="ORF">RvY_05456</name>
</gene>
<feature type="region of interest" description="Disordered" evidence="1">
    <location>
        <begin position="113"/>
        <end position="132"/>
    </location>
</feature>
<proteinExistence type="predicted"/>
<accession>A0A1D1UY52</accession>